<evidence type="ECO:0000259" key="2">
    <source>
        <dbReference type="PROSITE" id="PS51096"/>
    </source>
</evidence>
<sequence length="143" mass="16075">MRKYIIASHGGLATGIKSAVEMIIGTCGNIECYDLNTYSTPQKIYDAILAEIEKNESYEYIIFADIPGGSVYNQLMHLCKFNSVYLVGGVNLGMALEVIINEEEENTKNLILDAINEAVNSIVLIDNEFMKEKRNNDKEETLW</sequence>
<dbReference type="Proteomes" id="UP000265643">
    <property type="component" value="Unassembled WGS sequence"/>
</dbReference>
<dbReference type="PROSITE" id="PS51096">
    <property type="entry name" value="PTS_EIIA_TYPE_4"/>
    <property type="match status" value="1"/>
</dbReference>
<dbReference type="Pfam" id="PF03610">
    <property type="entry name" value="EIIA-man"/>
    <property type="match status" value="1"/>
</dbReference>
<dbReference type="InterPro" id="IPR004701">
    <property type="entry name" value="PTS_EIIA_man-typ"/>
</dbReference>
<dbReference type="InterPro" id="IPR036662">
    <property type="entry name" value="PTS_EIIA_man-typ_sf"/>
</dbReference>
<protein>
    <recommendedName>
        <fullName evidence="2">PTS EIIA type-4 domain-containing protein</fullName>
    </recommendedName>
</protein>
<dbReference type="AlphaFoldDB" id="A0A391PKE2"/>
<evidence type="ECO:0000313" key="4">
    <source>
        <dbReference type="Proteomes" id="UP000265643"/>
    </source>
</evidence>
<organism evidence="3 4">
    <name type="scientific">Mediterraneibacter butyricigenes</name>
    <dbReference type="NCBI Taxonomy" id="2316025"/>
    <lineage>
        <taxon>Bacteria</taxon>
        <taxon>Bacillati</taxon>
        <taxon>Bacillota</taxon>
        <taxon>Clostridia</taxon>
        <taxon>Lachnospirales</taxon>
        <taxon>Lachnospiraceae</taxon>
        <taxon>Mediterraneibacter</taxon>
    </lineage>
</organism>
<accession>A0A391PKE2</accession>
<dbReference type="SUPFAM" id="SSF53062">
    <property type="entry name" value="PTS system fructose IIA component-like"/>
    <property type="match status" value="1"/>
</dbReference>
<dbReference type="EMBL" id="BHGK01000001">
    <property type="protein sequence ID" value="GCA67282.1"/>
    <property type="molecule type" value="Genomic_DNA"/>
</dbReference>
<reference evidence="4" key="1">
    <citation type="submission" date="2018-09" db="EMBL/GenBank/DDBJ databases">
        <title>Draft Genome Sequence of Mediterraneibacter sp. KCTC 15684.</title>
        <authorList>
            <person name="Kim J.S."/>
            <person name="Han K.I."/>
            <person name="Suh M.K."/>
            <person name="Lee K.C."/>
            <person name="Eom M.K."/>
            <person name="Lee J.H."/>
            <person name="Park S.H."/>
            <person name="Kang S.W."/>
            <person name="Park J.E."/>
            <person name="Oh B.S."/>
            <person name="Yu S.Y."/>
            <person name="Choi S.H."/>
            <person name="Lee D.H."/>
            <person name="Yoon H."/>
            <person name="Kim B."/>
            <person name="Yang S.J."/>
            <person name="Lee J.S."/>
        </authorList>
    </citation>
    <scope>NUCLEOTIDE SEQUENCE [LARGE SCALE GENOMIC DNA]</scope>
    <source>
        <strain evidence="4">KCTC 15684</strain>
    </source>
</reference>
<dbReference type="PANTHER" id="PTHR33799">
    <property type="entry name" value="PTS PERMEASE-RELATED-RELATED"/>
    <property type="match status" value="1"/>
</dbReference>
<comment type="caution">
    <text evidence="3">The sequence shown here is derived from an EMBL/GenBank/DDBJ whole genome shotgun (WGS) entry which is preliminary data.</text>
</comment>
<dbReference type="PANTHER" id="PTHR33799:SF1">
    <property type="entry name" value="PTS SYSTEM MANNOSE-SPECIFIC EIIAB COMPONENT-RELATED"/>
    <property type="match status" value="1"/>
</dbReference>
<proteinExistence type="predicted"/>
<evidence type="ECO:0000256" key="1">
    <source>
        <dbReference type="ARBA" id="ARBA00022679"/>
    </source>
</evidence>
<dbReference type="Gene3D" id="3.40.50.510">
    <property type="entry name" value="Phosphotransferase system, mannose-type IIA component"/>
    <property type="match status" value="1"/>
</dbReference>
<gene>
    <name evidence="3" type="ORF">KGMB01110_17180</name>
</gene>
<evidence type="ECO:0000313" key="3">
    <source>
        <dbReference type="EMBL" id="GCA67282.1"/>
    </source>
</evidence>
<keyword evidence="1" id="KW-0808">Transferase</keyword>
<keyword evidence="4" id="KW-1185">Reference proteome</keyword>
<dbReference type="GO" id="GO:0009401">
    <property type="term" value="P:phosphoenolpyruvate-dependent sugar phosphotransferase system"/>
    <property type="evidence" value="ECO:0007669"/>
    <property type="project" value="InterPro"/>
</dbReference>
<dbReference type="RefSeq" id="WP_119298051.1">
    <property type="nucleotide sequence ID" value="NZ_BHGK01000001.1"/>
</dbReference>
<dbReference type="GO" id="GO:0016740">
    <property type="term" value="F:transferase activity"/>
    <property type="evidence" value="ECO:0007669"/>
    <property type="project" value="UniProtKB-KW"/>
</dbReference>
<dbReference type="InterPro" id="IPR051471">
    <property type="entry name" value="Bacterial_PTS_sugar_comp"/>
</dbReference>
<name>A0A391PKE2_9FIRM</name>
<dbReference type="GO" id="GO:0016020">
    <property type="term" value="C:membrane"/>
    <property type="evidence" value="ECO:0007669"/>
    <property type="project" value="InterPro"/>
</dbReference>
<feature type="domain" description="PTS EIIA type-4" evidence="2">
    <location>
        <begin position="1"/>
        <end position="122"/>
    </location>
</feature>